<feature type="transmembrane region" description="Helical" evidence="1">
    <location>
        <begin position="21"/>
        <end position="46"/>
    </location>
</feature>
<organism evidence="2 3">
    <name type="scientific">Streptomyces luteoverticillatus</name>
    <name type="common">Streptoverticillium luteoverticillatus</name>
    <dbReference type="NCBI Taxonomy" id="66425"/>
    <lineage>
        <taxon>Bacteria</taxon>
        <taxon>Bacillati</taxon>
        <taxon>Actinomycetota</taxon>
        <taxon>Actinomycetes</taxon>
        <taxon>Kitasatosporales</taxon>
        <taxon>Streptomycetaceae</taxon>
        <taxon>Streptomyces</taxon>
    </lineage>
</organism>
<accession>A0A3S9PLP5</accession>
<keyword evidence="3" id="KW-1185">Reference proteome</keyword>
<proteinExistence type="predicted"/>
<keyword evidence="1" id="KW-0472">Membrane</keyword>
<dbReference type="Proteomes" id="UP000267900">
    <property type="component" value="Chromosome"/>
</dbReference>
<keyword evidence="1" id="KW-1133">Transmembrane helix</keyword>
<dbReference type="RefSeq" id="WP_126915789.1">
    <property type="nucleotide sequence ID" value="NZ_CP034587.1"/>
</dbReference>
<name>A0A3S9PLP5_STRLT</name>
<reference evidence="2 3" key="1">
    <citation type="submission" date="2018-12" db="EMBL/GenBank/DDBJ databases">
        <title>The whole draft genome of Streptomyce luteoverticillatus CGMCC 15060.</title>
        <authorList>
            <person name="Feng Z."/>
            <person name="Chen G."/>
            <person name="Zhang J."/>
            <person name="Zhu H."/>
            <person name="Yu X."/>
            <person name="Zhang W."/>
            <person name="Zhang X."/>
        </authorList>
    </citation>
    <scope>NUCLEOTIDE SEQUENCE [LARGE SCALE GENOMIC DNA]</scope>
    <source>
        <strain evidence="2 3">CGMCC 15060</strain>
    </source>
</reference>
<feature type="transmembrane region" description="Helical" evidence="1">
    <location>
        <begin position="110"/>
        <end position="132"/>
    </location>
</feature>
<dbReference type="AlphaFoldDB" id="A0A3S9PLP5"/>
<evidence type="ECO:0000313" key="2">
    <source>
        <dbReference type="EMBL" id="AZQ73273.1"/>
    </source>
</evidence>
<evidence type="ECO:0000256" key="1">
    <source>
        <dbReference type="SAM" id="Phobius"/>
    </source>
</evidence>
<dbReference type="EMBL" id="CP034587">
    <property type="protein sequence ID" value="AZQ73273.1"/>
    <property type="molecule type" value="Genomic_DNA"/>
</dbReference>
<keyword evidence="1" id="KW-0812">Transmembrane</keyword>
<protein>
    <submittedName>
        <fullName evidence="2">Uncharacterized protein</fullName>
    </submittedName>
</protein>
<gene>
    <name evidence="2" type="ORF">EKH77_20480</name>
</gene>
<sequence>MNARTGQRTGQRTGYERRRPVRLLRVTAVLVLLDTLAQAALAGLFVTGDLDLLAWHAANADVLSALTVVETAAALLVWRRLRGPGWPVAVNTVLVALVSVQRGLGEARALAGHIPLGMAIFGCATALACWAFTHRPQPVVHVGRLREAAQ</sequence>
<evidence type="ECO:0000313" key="3">
    <source>
        <dbReference type="Proteomes" id="UP000267900"/>
    </source>
</evidence>
<dbReference type="OrthoDB" id="3697516at2"/>